<dbReference type="Proteomes" id="UP000176923">
    <property type="component" value="Unassembled WGS sequence"/>
</dbReference>
<organism evidence="1 2">
    <name type="scientific">Candidatus Gottesmanbacteria bacterium RIFCSPHIGHO2_02_FULL_39_11</name>
    <dbReference type="NCBI Taxonomy" id="1798382"/>
    <lineage>
        <taxon>Bacteria</taxon>
        <taxon>Candidatus Gottesmaniibacteriota</taxon>
    </lineage>
</organism>
<sequence length="175" mass="20248">MNFLENPTLSLSISNNSNELLPITGKSNTVDLSEMTTEQQAEFKSSIDKSRGRARILVHPFFIFLKKILDRYDDGTRTTNYFNGIMRVIKKRTPESTPLIIMEEKQRMSDTSHFIDSLPQDYEPVYLIATEKATCTPYHDGFIPYTKPHPQWVEEHISEPALTHPITYQPNTNPW</sequence>
<evidence type="ECO:0000313" key="1">
    <source>
        <dbReference type="EMBL" id="OGG16591.1"/>
    </source>
</evidence>
<proteinExistence type="predicted"/>
<comment type="caution">
    <text evidence="1">The sequence shown here is derived from an EMBL/GenBank/DDBJ whole genome shotgun (WGS) entry which is preliminary data.</text>
</comment>
<protein>
    <submittedName>
        <fullName evidence="1">Uncharacterized protein</fullName>
    </submittedName>
</protein>
<name>A0A1F5ZVZ6_9BACT</name>
<dbReference type="AlphaFoldDB" id="A0A1F5ZVZ6"/>
<accession>A0A1F5ZVZ6</accession>
<evidence type="ECO:0000313" key="2">
    <source>
        <dbReference type="Proteomes" id="UP000176923"/>
    </source>
</evidence>
<dbReference type="EMBL" id="MFJL01000011">
    <property type="protein sequence ID" value="OGG16591.1"/>
    <property type="molecule type" value="Genomic_DNA"/>
</dbReference>
<gene>
    <name evidence="1" type="ORF">A3D77_06305</name>
</gene>
<dbReference type="STRING" id="1798382.A3D77_06305"/>
<reference evidence="1 2" key="1">
    <citation type="journal article" date="2016" name="Nat. Commun.">
        <title>Thousands of microbial genomes shed light on interconnected biogeochemical processes in an aquifer system.</title>
        <authorList>
            <person name="Anantharaman K."/>
            <person name="Brown C.T."/>
            <person name="Hug L.A."/>
            <person name="Sharon I."/>
            <person name="Castelle C.J."/>
            <person name="Probst A.J."/>
            <person name="Thomas B.C."/>
            <person name="Singh A."/>
            <person name="Wilkins M.J."/>
            <person name="Karaoz U."/>
            <person name="Brodie E.L."/>
            <person name="Williams K.H."/>
            <person name="Hubbard S.S."/>
            <person name="Banfield J.F."/>
        </authorList>
    </citation>
    <scope>NUCLEOTIDE SEQUENCE [LARGE SCALE GENOMIC DNA]</scope>
</reference>